<dbReference type="InterPro" id="IPR000719">
    <property type="entry name" value="Prot_kinase_dom"/>
</dbReference>
<dbReference type="PANTHER" id="PTHR24363">
    <property type="entry name" value="SERINE/THREONINE PROTEIN KINASE"/>
    <property type="match status" value="1"/>
</dbReference>
<dbReference type="RefSeq" id="WP_144871691.1">
    <property type="nucleotide sequence ID" value="NZ_LR213949.1"/>
</dbReference>
<organism evidence="12 13">
    <name type="scientific">Hyella patelloides LEGE 07179</name>
    <dbReference type="NCBI Taxonomy" id="945734"/>
    <lineage>
        <taxon>Bacteria</taxon>
        <taxon>Bacillati</taxon>
        <taxon>Cyanobacteriota</taxon>
        <taxon>Cyanophyceae</taxon>
        <taxon>Pleurocapsales</taxon>
        <taxon>Hyellaceae</taxon>
        <taxon>Hyella</taxon>
    </lineage>
</organism>
<dbReference type="PROSITE" id="PS50011">
    <property type="entry name" value="PROTEIN_KINASE_DOM"/>
    <property type="match status" value="1"/>
</dbReference>
<evidence type="ECO:0000256" key="9">
    <source>
        <dbReference type="PROSITE-ProRule" id="PRU10141"/>
    </source>
</evidence>
<dbReference type="EMBL" id="CAACVJ010000111">
    <property type="protein sequence ID" value="VEP13393.1"/>
    <property type="molecule type" value="Genomic_DNA"/>
</dbReference>
<evidence type="ECO:0000256" key="6">
    <source>
        <dbReference type="ARBA" id="ARBA00022840"/>
    </source>
</evidence>
<dbReference type="Proteomes" id="UP000320055">
    <property type="component" value="Unassembled WGS sequence"/>
</dbReference>
<evidence type="ECO:0000259" key="11">
    <source>
        <dbReference type="PROSITE" id="PS50011"/>
    </source>
</evidence>
<dbReference type="SMART" id="SM00220">
    <property type="entry name" value="S_TKc"/>
    <property type="match status" value="1"/>
</dbReference>
<dbReference type="SUPFAM" id="SSF56112">
    <property type="entry name" value="Protein kinase-like (PK-like)"/>
    <property type="match status" value="1"/>
</dbReference>
<dbReference type="EC" id="2.7.11.1" evidence="1"/>
<protein>
    <recommendedName>
        <fullName evidence="1">non-specific serine/threonine protein kinase</fullName>
        <ecNumber evidence="1">2.7.11.1</ecNumber>
    </recommendedName>
</protein>
<evidence type="ECO:0000313" key="12">
    <source>
        <dbReference type="EMBL" id="VEP13393.1"/>
    </source>
</evidence>
<keyword evidence="13" id="KW-1185">Reference proteome</keyword>
<keyword evidence="10" id="KW-1133">Transmembrane helix</keyword>
<reference evidence="12 13" key="1">
    <citation type="submission" date="2019-01" db="EMBL/GenBank/DDBJ databases">
        <authorList>
            <person name="Brito A."/>
        </authorList>
    </citation>
    <scope>NUCLEOTIDE SEQUENCE [LARGE SCALE GENOMIC DNA]</scope>
    <source>
        <strain evidence="12">1</strain>
    </source>
</reference>
<dbReference type="GO" id="GO:0004674">
    <property type="term" value="F:protein serine/threonine kinase activity"/>
    <property type="evidence" value="ECO:0007669"/>
    <property type="project" value="UniProtKB-KW"/>
</dbReference>
<keyword evidence="4 9" id="KW-0547">Nucleotide-binding</keyword>
<evidence type="ECO:0000256" key="3">
    <source>
        <dbReference type="ARBA" id="ARBA00022679"/>
    </source>
</evidence>
<keyword evidence="3" id="KW-0808">Transferase</keyword>
<evidence type="ECO:0000256" key="2">
    <source>
        <dbReference type="ARBA" id="ARBA00022527"/>
    </source>
</evidence>
<name>A0A563VPP6_9CYAN</name>
<evidence type="ECO:0000256" key="5">
    <source>
        <dbReference type="ARBA" id="ARBA00022777"/>
    </source>
</evidence>
<sequence>MKFDSQLGKIINHKYRLIEILGEGGWGVTYLAEDLKSKQQVALKVLALKGLQDWKQIDLFEKEAQVLQSIEHPAIPSYIEYFTIDTADNRYCYLAQELAPGTSLADWVKDGWRATETEVKQIAQQLLEILVYLHSQKPPIIHRDIKPINIIRQADGQIFLVDFGAVKNTYYSTLTGSSTVVGTYGYIAPEQFRGQATTASDLYSLGATILFLLTHISPTELSTDGLYLQFRSRVNISKDFADWLEIIIEPEIEKRFKDAQEALAVLNGKQKNPLKVKSFNLKGVVISGSIVVFGLLMLLNSYKWGILSRIGIVPRNICDPKVMSKYLKQGGNPNAWRTTSGSLSRIIEFCKD</sequence>
<evidence type="ECO:0000256" key="8">
    <source>
        <dbReference type="ARBA" id="ARBA00048679"/>
    </source>
</evidence>
<feature type="domain" description="Protein kinase" evidence="11">
    <location>
        <begin position="15"/>
        <end position="266"/>
    </location>
</feature>
<proteinExistence type="predicted"/>
<feature type="binding site" evidence="9">
    <location>
        <position position="49"/>
    </location>
    <ligand>
        <name>ATP</name>
        <dbReference type="ChEBI" id="CHEBI:30616"/>
    </ligand>
</feature>
<keyword evidence="10" id="KW-0472">Membrane</keyword>
<evidence type="ECO:0000313" key="13">
    <source>
        <dbReference type="Proteomes" id="UP000320055"/>
    </source>
</evidence>
<dbReference type="CDD" id="cd14014">
    <property type="entry name" value="STKc_PknB_like"/>
    <property type="match status" value="1"/>
</dbReference>
<keyword evidence="10" id="KW-0812">Transmembrane</keyword>
<dbReference type="AlphaFoldDB" id="A0A563VPP6"/>
<evidence type="ECO:0000256" key="7">
    <source>
        <dbReference type="ARBA" id="ARBA00047899"/>
    </source>
</evidence>
<dbReference type="OrthoDB" id="502205at2"/>
<keyword evidence="5 12" id="KW-0418">Kinase</keyword>
<dbReference type="InterPro" id="IPR011009">
    <property type="entry name" value="Kinase-like_dom_sf"/>
</dbReference>
<dbReference type="InterPro" id="IPR017441">
    <property type="entry name" value="Protein_kinase_ATP_BS"/>
</dbReference>
<gene>
    <name evidence="12" type="ORF">H1P_1990008</name>
</gene>
<feature type="transmembrane region" description="Helical" evidence="10">
    <location>
        <begin position="279"/>
        <end position="299"/>
    </location>
</feature>
<comment type="catalytic activity">
    <reaction evidence="7">
        <text>L-threonyl-[protein] + ATP = O-phospho-L-threonyl-[protein] + ADP + H(+)</text>
        <dbReference type="Rhea" id="RHEA:46608"/>
        <dbReference type="Rhea" id="RHEA-COMP:11060"/>
        <dbReference type="Rhea" id="RHEA-COMP:11605"/>
        <dbReference type="ChEBI" id="CHEBI:15378"/>
        <dbReference type="ChEBI" id="CHEBI:30013"/>
        <dbReference type="ChEBI" id="CHEBI:30616"/>
        <dbReference type="ChEBI" id="CHEBI:61977"/>
        <dbReference type="ChEBI" id="CHEBI:456216"/>
        <dbReference type="EC" id="2.7.11.1"/>
    </reaction>
</comment>
<accession>A0A563VPP6</accession>
<evidence type="ECO:0000256" key="10">
    <source>
        <dbReference type="SAM" id="Phobius"/>
    </source>
</evidence>
<dbReference type="GO" id="GO:0005524">
    <property type="term" value="F:ATP binding"/>
    <property type="evidence" value="ECO:0007669"/>
    <property type="project" value="UniProtKB-UniRule"/>
</dbReference>
<dbReference type="Gene3D" id="1.10.510.10">
    <property type="entry name" value="Transferase(Phosphotransferase) domain 1"/>
    <property type="match status" value="1"/>
</dbReference>
<keyword evidence="6 9" id="KW-0067">ATP-binding</keyword>
<dbReference type="PROSITE" id="PS00107">
    <property type="entry name" value="PROTEIN_KINASE_ATP"/>
    <property type="match status" value="1"/>
</dbReference>
<comment type="catalytic activity">
    <reaction evidence="8">
        <text>L-seryl-[protein] + ATP = O-phospho-L-seryl-[protein] + ADP + H(+)</text>
        <dbReference type="Rhea" id="RHEA:17989"/>
        <dbReference type="Rhea" id="RHEA-COMP:9863"/>
        <dbReference type="Rhea" id="RHEA-COMP:11604"/>
        <dbReference type="ChEBI" id="CHEBI:15378"/>
        <dbReference type="ChEBI" id="CHEBI:29999"/>
        <dbReference type="ChEBI" id="CHEBI:30616"/>
        <dbReference type="ChEBI" id="CHEBI:83421"/>
        <dbReference type="ChEBI" id="CHEBI:456216"/>
        <dbReference type="EC" id="2.7.11.1"/>
    </reaction>
</comment>
<dbReference type="PANTHER" id="PTHR24363:SF0">
    <property type="entry name" value="SERINE_THREONINE KINASE LIKE DOMAIN CONTAINING 1"/>
    <property type="match status" value="1"/>
</dbReference>
<keyword evidence="2" id="KW-0723">Serine/threonine-protein kinase</keyword>
<evidence type="ECO:0000256" key="4">
    <source>
        <dbReference type="ARBA" id="ARBA00022741"/>
    </source>
</evidence>
<dbReference type="Pfam" id="PF00069">
    <property type="entry name" value="Pkinase"/>
    <property type="match status" value="1"/>
</dbReference>
<evidence type="ECO:0000256" key="1">
    <source>
        <dbReference type="ARBA" id="ARBA00012513"/>
    </source>
</evidence>